<dbReference type="EMBL" id="BGPR01004382">
    <property type="protein sequence ID" value="GBM99034.1"/>
    <property type="molecule type" value="Genomic_DNA"/>
</dbReference>
<protein>
    <submittedName>
        <fullName evidence="1">Uncharacterized protein</fullName>
    </submittedName>
</protein>
<sequence length="102" mass="11506">MTIWWWISDCTSSGLFQYSDILNLTRGPKQSENYQHTLASLSIPSVEIFGGVDLTILQYMPPNQRHSGLAPTWVSVLSGLAPSPDYRKRVGKFTNLVYQNSK</sequence>
<evidence type="ECO:0000313" key="2">
    <source>
        <dbReference type="Proteomes" id="UP000499080"/>
    </source>
</evidence>
<dbReference type="Proteomes" id="UP000499080">
    <property type="component" value="Unassembled WGS sequence"/>
</dbReference>
<evidence type="ECO:0000313" key="1">
    <source>
        <dbReference type="EMBL" id="GBM99034.1"/>
    </source>
</evidence>
<gene>
    <name evidence="1" type="ORF">AVEN_141128_1</name>
</gene>
<reference evidence="1 2" key="1">
    <citation type="journal article" date="2019" name="Sci. Rep.">
        <title>Orb-weaving spider Araneus ventricosus genome elucidates the spidroin gene catalogue.</title>
        <authorList>
            <person name="Kono N."/>
            <person name="Nakamura H."/>
            <person name="Ohtoshi R."/>
            <person name="Moran D.A.P."/>
            <person name="Shinohara A."/>
            <person name="Yoshida Y."/>
            <person name="Fujiwara M."/>
            <person name="Mori M."/>
            <person name="Tomita M."/>
            <person name="Arakawa K."/>
        </authorList>
    </citation>
    <scope>NUCLEOTIDE SEQUENCE [LARGE SCALE GENOMIC DNA]</scope>
</reference>
<dbReference type="AlphaFoldDB" id="A0A4Y2K9Z6"/>
<accession>A0A4Y2K9Z6</accession>
<comment type="caution">
    <text evidence="1">The sequence shown here is derived from an EMBL/GenBank/DDBJ whole genome shotgun (WGS) entry which is preliminary data.</text>
</comment>
<organism evidence="1 2">
    <name type="scientific">Araneus ventricosus</name>
    <name type="common">Orbweaver spider</name>
    <name type="synonym">Epeira ventricosa</name>
    <dbReference type="NCBI Taxonomy" id="182803"/>
    <lineage>
        <taxon>Eukaryota</taxon>
        <taxon>Metazoa</taxon>
        <taxon>Ecdysozoa</taxon>
        <taxon>Arthropoda</taxon>
        <taxon>Chelicerata</taxon>
        <taxon>Arachnida</taxon>
        <taxon>Araneae</taxon>
        <taxon>Araneomorphae</taxon>
        <taxon>Entelegynae</taxon>
        <taxon>Araneoidea</taxon>
        <taxon>Araneidae</taxon>
        <taxon>Araneus</taxon>
    </lineage>
</organism>
<name>A0A4Y2K9Z6_ARAVE</name>
<keyword evidence="2" id="KW-1185">Reference proteome</keyword>
<proteinExistence type="predicted"/>